<proteinExistence type="inferred from homology"/>
<organism evidence="11 12">
    <name type="scientific">Theileria equi strain WA</name>
    <dbReference type="NCBI Taxonomy" id="1537102"/>
    <lineage>
        <taxon>Eukaryota</taxon>
        <taxon>Sar</taxon>
        <taxon>Alveolata</taxon>
        <taxon>Apicomplexa</taxon>
        <taxon>Aconoidasida</taxon>
        <taxon>Piroplasmida</taxon>
        <taxon>Theileriidae</taxon>
        <taxon>Theileria</taxon>
    </lineage>
</organism>
<evidence type="ECO:0000256" key="1">
    <source>
        <dbReference type="ARBA" id="ARBA00004584"/>
    </source>
</evidence>
<evidence type="ECO:0000256" key="7">
    <source>
        <dbReference type="ARBA" id="ARBA00023306"/>
    </source>
</evidence>
<dbReference type="STRING" id="1537102.L0AUP5"/>
<dbReference type="GeneID" id="15806097"/>
<dbReference type="OrthoDB" id="8194677at2759"/>
<evidence type="ECO:0000256" key="6">
    <source>
        <dbReference type="ARBA" id="ARBA00023054"/>
    </source>
</evidence>
<name>L0AUP5_THEEQ</name>
<evidence type="ECO:0000259" key="10">
    <source>
        <dbReference type="Pfam" id="PF03800"/>
    </source>
</evidence>
<dbReference type="KEGG" id="beq:BEWA_017890"/>
<dbReference type="EMBL" id="CP001669">
    <property type="protein sequence ID" value="AFZ78948.1"/>
    <property type="molecule type" value="Genomic_DNA"/>
</dbReference>
<dbReference type="GO" id="GO:0051301">
    <property type="term" value="P:cell division"/>
    <property type="evidence" value="ECO:0007669"/>
    <property type="project" value="UniProtKB-KW"/>
</dbReference>
<evidence type="ECO:0000256" key="2">
    <source>
        <dbReference type="ARBA" id="ARBA00005498"/>
    </source>
</evidence>
<feature type="coiled-coil region" evidence="9">
    <location>
        <begin position="188"/>
        <end position="236"/>
    </location>
</feature>
<evidence type="ECO:0000256" key="9">
    <source>
        <dbReference type="SAM" id="Coils"/>
    </source>
</evidence>
<keyword evidence="5" id="KW-0498">Mitosis</keyword>
<dbReference type="Pfam" id="PF03800">
    <property type="entry name" value="Nuf2"/>
    <property type="match status" value="1"/>
</dbReference>
<dbReference type="AlphaFoldDB" id="L0AUP5"/>
<dbReference type="Proteomes" id="UP000031512">
    <property type="component" value="Chromosome 1"/>
</dbReference>
<keyword evidence="3" id="KW-0158">Chromosome</keyword>
<evidence type="ECO:0000313" key="11">
    <source>
        <dbReference type="EMBL" id="AFZ78948.1"/>
    </source>
</evidence>
<gene>
    <name evidence="11" type="ORF">BEWA_017890</name>
</gene>
<dbReference type="InterPro" id="IPR005549">
    <property type="entry name" value="Kinetochore_Nuf2_N"/>
</dbReference>
<accession>L0AUP5</accession>
<keyword evidence="6 9" id="KW-0175">Coiled coil</keyword>
<dbReference type="Gene3D" id="1.10.418.60">
    <property type="entry name" value="Ncd80 complex, Nuf2 subunit"/>
    <property type="match status" value="1"/>
</dbReference>
<comment type="subcellular location">
    <subcellularLocation>
        <location evidence="1">Chromosome</location>
        <location evidence="1">Centromere</location>
    </subcellularLocation>
</comment>
<keyword evidence="7" id="KW-0131">Cell cycle</keyword>
<keyword evidence="8" id="KW-0137">Centromere</keyword>
<evidence type="ECO:0000256" key="8">
    <source>
        <dbReference type="ARBA" id="ARBA00023328"/>
    </source>
</evidence>
<protein>
    <recommendedName>
        <fullName evidence="10">Kinetochore protein Nuf2 N-terminal domain-containing protein</fullName>
    </recommendedName>
</protein>
<evidence type="ECO:0000256" key="4">
    <source>
        <dbReference type="ARBA" id="ARBA00022618"/>
    </source>
</evidence>
<reference evidence="11 12" key="1">
    <citation type="journal article" date="2012" name="BMC Genomics">
        <title>Comparative genomic analysis and phylogenetic position of Theileria equi.</title>
        <authorList>
            <person name="Kappmeyer L.S."/>
            <person name="Thiagarajan M."/>
            <person name="Herndon D.R."/>
            <person name="Ramsay J.D."/>
            <person name="Caler E."/>
            <person name="Djikeng A."/>
            <person name="Gillespie J.J."/>
            <person name="Lau A.O."/>
            <person name="Roalson E.H."/>
            <person name="Silva J.C."/>
            <person name="Silva M.G."/>
            <person name="Suarez C.E."/>
            <person name="Ueti M.W."/>
            <person name="Nene V.M."/>
            <person name="Mealey R.H."/>
            <person name="Knowles D.P."/>
            <person name="Brayton K.A."/>
        </authorList>
    </citation>
    <scope>NUCLEOTIDE SEQUENCE [LARGE SCALE GENOMIC DNA]</scope>
    <source>
        <strain evidence="11 12">WA</strain>
    </source>
</reference>
<dbReference type="VEuPathDB" id="PiroplasmaDB:BEWA_017890"/>
<keyword evidence="12" id="KW-1185">Reference proteome</keyword>
<evidence type="ECO:0000313" key="12">
    <source>
        <dbReference type="Proteomes" id="UP000031512"/>
    </source>
</evidence>
<evidence type="ECO:0000256" key="5">
    <source>
        <dbReference type="ARBA" id="ARBA00022776"/>
    </source>
</evidence>
<dbReference type="RefSeq" id="XP_004828614.1">
    <property type="nucleotide sequence ID" value="XM_004828557.1"/>
</dbReference>
<comment type="similarity">
    <text evidence="2">Belongs to the NUF2 family.</text>
</comment>
<keyword evidence="4" id="KW-0132">Cell division</keyword>
<evidence type="ECO:0000256" key="3">
    <source>
        <dbReference type="ARBA" id="ARBA00022454"/>
    </source>
</evidence>
<feature type="coiled-coil region" evidence="9">
    <location>
        <begin position="332"/>
        <end position="377"/>
    </location>
</feature>
<dbReference type="InterPro" id="IPR038275">
    <property type="entry name" value="Nuf2_N_sf"/>
</dbReference>
<feature type="domain" description="Kinetochore protein Nuf2 N-terminal" evidence="10">
    <location>
        <begin position="14"/>
        <end position="158"/>
    </location>
</feature>
<dbReference type="eggNOG" id="ENOG502SR1E">
    <property type="taxonomic scope" value="Eukaryota"/>
</dbReference>
<dbReference type="GO" id="GO:0031262">
    <property type="term" value="C:Ndc80 complex"/>
    <property type="evidence" value="ECO:0007669"/>
    <property type="project" value="InterPro"/>
</dbReference>
<sequence>MDRSDDPIIIDELFRKVRPEEISDDLKELGVDIDPKAFKNPTADESLGIYSVAIQVIYGKTVDDIRPEERLGLFSDSVSIIDGVDIGPNDIDFLKCGIGNLRYWRYCQRLHQTLGLEPIERYELFNPTPESFNRFITAFDVYLRFRDAVYKLFETTIASLNLLSERDMHVTRDIRSINDEYDKFKKVHNETLDEHRALSNQKETLEKKLVEAKNLFNEYKHKKNEIEGELEDVKHALSNTLLSKTKERCLFDDLSDSFIIDSAAVEKILGELDNEFQIKNGKIGLLKKNVTDLRLKYDNIVRSCTFLEELGKNLQHHHNNVTIPHVDSLQELKKLKAQCDSLGEKIKILTENRNFIVNKLEHLKKLQKQKLGREQEESQLRINLAKRFAEDTEKSSDLIREKISETNERIEGVVLDTLTYRQNTEELFHNLNRKIKHVATATKCYNERIMYINSKLQE</sequence>